<dbReference type="InterPro" id="IPR036388">
    <property type="entry name" value="WH-like_DNA-bd_sf"/>
</dbReference>
<dbReference type="Gene3D" id="1.10.10.10">
    <property type="entry name" value="Winged helix-like DNA-binding domain superfamily/Winged helix DNA-binding domain"/>
    <property type="match status" value="1"/>
</dbReference>
<keyword evidence="2" id="KW-0805">Transcription regulation</keyword>
<dbReference type="InterPro" id="IPR050176">
    <property type="entry name" value="LTTR"/>
</dbReference>
<dbReference type="OrthoDB" id="5723059at2"/>
<accession>A0A1H9CVU4</accession>
<organism evidence="6 7">
    <name type="scientific">Amphritea atlantica</name>
    <dbReference type="NCBI Taxonomy" id="355243"/>
    <lineage>
        <taxon>Bacteria</taxon>
        <taxon>Pseudomonadati</taxon>
        <taxon>Pseudomonadota</taxon>
        <taxon>Gammaproteobacteria</taxon>
        <taxon>Oceanospirillales</taxon>
        <taxon>Oceanospirillaceae</taxon>
        <taxon>Amphritea</taxon>
    </lineage>
</organism>
<dbReference type="InterPro" id="IPR036390">
    <property type="entry name" value="WH_DNA-bd_sf"/>
</dbReference>
<evidence type="ECO:0000256" key="3">
    <source>
        <dbReference type="ARBA" id="ARBA00023125"/>
    </source>
</evidence>
<proteinExistence type="inferred from homology"/>
<sequence length="298" mass="33184">MKNLPMDLLRTFVTIKDLGGFTHAGEILGRSQPAISLQVKRLEELLNIQLFNRAGGLKLTEEGHLLYEYACKILAMNDTVVSRLAAPSVSGSVRLGTPNDFEVSFLPVLLSKFSQSYPNITLDVISDLSINLREDYKKGTYDLVMSMDEYPEHNFEEDNFIVESLSWIANPGFSINKDQPIPLVLYPEGCIYRKYITTALNKANIPWRVMYCSSSLLGIQSAIKAGLGISALVLNTIPDFFRAAHNFNELPKLGKVTIGLNYDNANPTPAVALLLDSLRQGLKQNQPYQVPLSPFLQN</sequence>
<dbReference type="SUPFAM" id="SSF53850">
    <property type="entry name" value="Periplasmic binding protein-like II"/>
    <property type="match status" value="1"/>
</dbReference>
<dbReference type="PANTHER" id="PTHR30579">
    <property type="entry name" value="TRANSCRIPTIONAL REGULATOR"/>
    <property type="match status" value="1"/>
</dbReference>
<dbReference type="InterPro" id="IPR000847">
    <property type="entry name" value="LysR_HTH_N"/>
</dbReference>
<dbReference type="InterPro" id="IPR005119">
    <property type="entry name" value="LysR_subst-bd"/>
</dbReference>
<gene>
    <name evidence="6" type="ORF">SAMN03080615_00192</name>
</gene>
<evidence type="ECO:0000313" key="6">
    <source>
        <dbReference type="EMBL" id="SEQ05294.1"/>
    </source>
</evidence>
<keyword evidence="3 6" id="KW-0238">DNA-binding</keyword>
<dbReference type="SUPFAM" id="SSF46785">
    <property type="entry name" value="Winged helix' DNA-binding domain"/>
    <property type="match status" value="1"/>
</dbReference>
<dbReference type="Gene3D" id="3.40.190.10">
    <property type="entry name" value="Periplasmic binding protein-like II"/>
    <property type="match status" value="2"/>
</dbReference>
<evidence type="ECO:0000259" key="5">
    <source>
        <dbReference type="PROSITE" id="PS50931"/>
    </source>
</evidence>
<keyword evidence="7" id="KW-1185">Reference proteome</keyword>
<dbReference type="PANTHER" id="PTHR30579:SF7">
    <property type="entry name" value="HTH-TYPE TRANSCRIPTIONAL REGULATOR LRHA-RELATED"/>
    <property type="match status" value="1"/>
</dbReference>
<dbReference type="STRING" id="355243.SAMN03080615_00192"/>
<comment type="similarity">
    <text evidence="1">Belongs to the LysR transcriptional regulatory family.</text>
</comment>
<dbReference type="Pfam" id="PF03466">
    <property type="entry name" value="LysR_substrate"/>
    <property type="match status" value="1"/>
</dbReference>
<dbReference type="PROSITE" id="PS50931">
    <property type="entry name" value="HTH_LYSR"/>
    <property type="match status" value="1"/>
</dbReference>
<evidence type="ECO:0000256" key="2">
    <source>
        <dbReference type="ARBA" id="ARBA00023015"/>
    </source>
</evidence>
<protein>
    <submittedName>
        <fullName evidence="6">DNA-binding transcriptional regulator, LysR family</fullName>
    </submittedName>
</protein>
<dbReference type="EMBL" id="FOGB01000001">
    <property type="protein sequence ID" value="SEQ05294.1"/>
    <property type="molecule type" value="Genomic_DNA"/>
</dbReference>
<keyword evidence="4" id="KW-0804">Transcription</keyword>
<reference evidence="7" key="1">
    <citation type="submission" date="2016-10" db="EMBL/GenBank/DDBJ databases">
        <authorList>
            <person name="Varghese N."/>
            <person name="Submissions S."/>
        </authorList>
    </citation>
    <scope>NUCLEOTIDE SEQUENCE [LARGE SCALE GENOMIC DNA]</scope>
    <source>
        <strain evidence="7">DSM 18887</strain>
    </source>
</reference>
<name>A0A1H9CVU4_9GAMM</name>
<dbReference type="GO" id="GO:0003700">
    <property type="term" value="F:DNA-binding transcription factor activity"/>
    <property type="evidence" value="ECO:0007669"/>
    <property type="project" value="InterPro"/>
</dbReference>
<dbReference type="RefSeq" id="WP_091352731.1">
    <property type="nucleotide sequence ID" value="NZ_AP025284.1"/>
</dbReference>
<dbReference type="Pfam" id="PF00126">
    <property type="entry name" value="HTH_1"/>
    <property type="match status" value="1"/>
</dbReference>
<evidence type="ECO:0000256" key="1">
    <source>
        <dbReference type="ARBA" id="ARBA00009437"/>
    </source>
</evidence>
<dbReference type="GO" id="GO:0003677">
    <property type="term" value="F:DNA binding"/>
    <property type="evidence" value="ECO:0007669"/>
    <property type="project" value="UniProtKB-KW"/>
</dbReference>
<dbReference type="PRINTS" id="PR00039">
    <property type="entry name" value="HTHLYSR"/>
</dbReference>
<evidence type="ECO:0000313" key="7">
    <source>
        <dbReference type="Proteomes" id="UP000198749"/>
    </source>
</evidence>
<evidence type="ECO:0000256" key="4">
    <source>
        <dbReference type="ARBA" id="ARBA00023163"/>
    </source>
</evidence>
<feature type="domain" description="HTH lysR-type" evidence="5">
    <location>
        <begin position="6"/>
        <end position="60"/>
    </location>
</feature>
<dbReference type="AlphaFoldDB" id="A0A1H9CVU4"/>
<dbReference type="Proteomes" id="UP000198749">
    <property type="component" value="Unassembled WGS sequence"/>
</dbReference>